<feature type="transmembrane region" description="Helical" evidence="1">
    <location>
        <begin position="9"/>
        <end position="29"/>
    </location>
</feature>
<protein>
    <submittedName>
        <fullName evidence="2">Uncharacterized protein</fullName>
    </submittedName>
</protein>
<evidence type="ECO:0000313" key="3">
    <source>
        <dbReference type="Proteomes" id="UP000263232"/>
    </source>
</evidence>
<dbReference type="EMBL" id="CP023434">
    <property type="protein sequence ID" value="AXY24571.1"/>
    <property type="molecule type" value="Genomic_DNA"/>
</dbReference>
<keyword evidence="1" id="KW-0472">Membrane</keyword>
<dbReference type="Proteomes" id="UP000263232">
    <property type="component" value="Chromosome"/>
</dbReference>
<evidence type="ECO:0000313" key="2">
    <source>
        <dbReference type="EMBL" id="AXY24571.1"/>
    </source>
</evidence>
<gene>
    <name evidence="2" type="ORF">CL176_00195</name>
</gene>
<accession>A0A347WHL4</accession>
<dbReference type="KEGG" id="abae:CL176_00195"/>
<dbReference type="OrthoDB" id="2139228at2"/>
<organism evidence="2 3">
    <name type="scientific">Suicoccus acidiformans</name>
    <dbReference type="NCBI Taxonomy" id="2036206"/>
    <lineage>
        <taxon>Bacteria</taxon>
        <taxon>Bacillati</taxon>
        <taxon>Bacillota</taxon>
        <taxon>Bacilli</taxon>
        <taxon>Lactobacillales</taxon>
        <taxon>Aerococcaceae</taxon>
        <taxon>Suicoccus</taxon>
    </lineage>
</organism>
<dbReference type="AlphaFoldDB" id="A0A347WHL4"/>
<name>A0A347WHL4_9LACT</name>
<evidence type="ECO:0000256" key="1">
    <source>
        <dbReference type="SAM" id="Phobius"/>
    </source>
</evidence>
<sequence>MKRRTKRNIGLAVLGSTIAVAGVALYIYFDETAREKVQGAVNRERAKMYVRHRLNGSEALVKAVDNLSNEEINTLARLADSAVEAKDTVSDTLDSLVDKAKNATETVTDRVGDFFN</sequence>
<keyword evidence="1" id="KW-1133">Transmembrane helix</keyword>
<dbReference type="RefSeq" id="WP_118989495.1">
    <property type="nucleotide sequence ID" value="NZ_CP023434.1"/>
</dbReference>
<reference evidence="2 3" key="1">
    <citation type="submission" date="2017-09" db="EMBL/GenBank/DDBJ databases">
        <title>Complete genome sequence of Oxytococcus suis strain ZY16052.</title>
        <authorList>
            <person name="Li F."/>
        </authorList>
    </citation>
    <scope>NUCLEOTIDE SEQUENCE [LARGE SCALE GENOMIC DNA]</scope>
    <source>
        <strain evidence="2 3">ZY16052</strain>
    </source>
</reference>
<keyword evidence="3" id="KW-1185">Reference proteome</keyword>
<keyword evidence="1" id="KW-0812">Transmembrane</keyword>
<proteinExistence type="predicted"/>